<keyword evidence="3" id="KW-1185">Reference proteome</keyword>
<dbReference type="SUPFAM" id="SSF53335">
    <property type="entry name" value="S-adenosyl-L-methionine-dependent methyltransferases"/>
    <property type="match status" value="1"/>
</dbReference>
<dbReference type="InterPro" id="IPR036249">
    <property type="entry name" value="Thioredoxin-like_sf"/>
</dbReference>
<dbReference type="Proteomes" id="UP000268059">
    <property type="component" value="Chromosome"/>
</dbReference>
<dbReference type="Gene3D" id="3.40.50.150">
    <property type="entry name" value="Vaccinia Virus protein VP39"/>
    <property type="match status" value="1"/>
</dbReference>
<dbReference type="InParanoid" id="A0A3G9J3G2"/>
<dbReference type="EMBL" id="AP019309">
    <property type="protein sequence ID" value="BBH25122.1"/>
    <property type="molecule type" value="Genomic_DNA"/>
</dbReference>
<proteinExistence type="predicted"/>
<dbReference type="AlphaFoldDB" id="A0A3G9J3G2"/>
<name>A0A3G9J3G2_9FIRM</name>
<evidence type="ECO:0000313" key="2">
    <source>
        <dbReference type="EMBL" id="BBH25122.1"/>
    </source>
</evidence>
<dbReference type="InterPro" id="IPR013216">
    <property type="entry name" value="Methyltransf_11"/>
</dbReference>
<reference evidence="2 3" key="1">
    <citation type="submission" date="2018-11" db="EMBL/GenBank/DDBJ databases">
        <title>Novel Erysipelotrichaceae bacterium isolated from small intestine of a swine.</title>
        <authorList>
            <person name="Kim J.S."/>
            <person name="Choe H."/>
            <person name="Lee Y.R."/>
            <person name="Kim K.M."/>
            <person name="Park D.S."/>
        </authorList>
    </citation>
    <scope>NUCLEOTIDE SEQUENCE [LARGE SCALE GENOMIC DNA]</scope>
    <source>
        <strain evidence="2 3">SG0102</strain>
    </source>
</reference>
<gene>
    <name evidence="2" type="ORF">SG0102_00560</name>
</gene>
<organism evidence="2 3">
    <name type="scientific">Intestinibaculum porci</name>
    <dbReference type="NCBI Taxonomy" id="2487118"/>
    <lineage>
        <taxon>Bacteria</taxon>
        <taxon>Bacillati</taxon>
        <taxon>Bacillota</taxon>
        <taxon>Erysipelotrichia</taxon>
        <taxon>Erysipelotrichales</taxon>
        <taxon>Erysipelotrichaceae</taxon>
        <taxon>Intestinibaculum</taxon>
    </lineage>
</organism>
<dbReference type="InterPro" id="IPR029063">
    <property type="entry name" value="SAM-dependent_MTases_sf"/>
</dbReference>
<dbReference type="RefSeq" id="WP_125118100.1">
    <property type="nucleotide sequence ID" value="NZ_AP019309.1"/>
</dbReference>
<sequence>MSKTIDYYNENAKSFAKETQNLDFSATQNKFLSYLNEGSLILDFGCGAGRDTKYFLDHGYQVEAIDGSQELCTIASKYTGIPVTGFFMGGKTMIEENYDLYIQQHQAVIVLFGSLSCHPCQALKTRLILWQKEHLSMQVVMW</sequence>
<feature type="domain" description="Methyltransferase type 11" evidence="1">
    <location>
        <begin position="42"/>
        <end position="78"/>
    </location>
</feature>
<protein>
    <recommendedName>
        <fullName evidence="1">Methyltransferase type 11 domain-containing protein</fullName>
    </recommendedName>
</protein>
<accession>A0A3G9J3G2</accession>
<dbReference type="KEGG" id="ebm:SG0102_00560"/>
<dbReference type="OrthoDB" id="9804312at2"/>
<dbReference type="GO" id="GO:0008757">
    <property type="term" value="F:S-adenosylmethionine-dependent methyltransferase activity"/>
    <property type="evidence" value="ECO:0007669"/>
    <property type="project" value="InterPro"/>
</dbReference>
<dbReference type="Pfam" id="PF08241">
    <property type="entry name" value="Methyltransf_11"/>
    <property type="match status" value="1"/>
</dbReference>
<evidence type="ECO:0000313" key="3">
    <source>
        <dbReference type="Proteomes" id="UP000268059"/>
    </source>
</evidence>
<dbReference type="SUPFAM" id="SSF52833">
    <property type="entry name" value="Thioredoxin-like"/>
    <property type="match status" value="1"/>
</dbReference>
<evidence type="ECO:0000259" key="1">
    <source>
        <dbReference type="Pfam" id="PF08241"/>
    </source>
</evidence>